<proteinExistence type="predicted"/>
<reference evidence="2 3" key="1">
    <citation type="submission" date="2021-07" db="EMBL/GenBank/DDBJ databases">
        <title>Genome data of Colletotrichum spaethianum.</title>
        <authorList>
            <person name="Utami Y.D."/>
            <person name="Hiruma K."/>
        </authorList>
    </citation>
    <scope>NUCLEOTIDE SEQUENCE [LARGE SCALE GENOMIC DNA]</scope>
    <source>
        <strain evidence="2 3">MAFF 242679</strain>
    </source>
</reference>
<dbReference type="InterPro" id="IPR036400">
    <property type="entry name" value="Cyt_B5-like_heme/steroid_sf"/>
</dbReference>
<dbReference type="EMBL" id="BPPX01000007">
    <property type="protein sequence ID" value="GJC81531.1"/>
    <property type="molecule type" value="Genomic_DNA"/>
</dbReference>
<comment type="caution">
    <text evidence="2">The sequence shown here is derived from an EMBL/GenBank/DDBJ whole genome shotgun (WGS) entry which is preliminary data.</text>
</comment>
<feature type="domain" description="Cytochrome b5 heme-binding" evidence="1">
    <location>
        <begin position="5"/>
        <end position="61"/>
    </location>
</feature>
<evidence type="ECO:0000259" key="1">
    <source>
        <dbReference type="PROSITE" id="PS50255"/>
    </source>
</evidence>
<organism evidence="2 3">
    <name type="scientific">Colletotrichum liriopes</name>
    <dbReference type="NCBI Taxonomy" id="708192"/>
    <lineage>
        <taxon>Eukaryota</taxon>
        <taxon>Fungi</taxon>
        <taxon>Dikarya</taxon>
        <taxon>Ascomycota</taxon>
        <taxon>Pezizomycotina</taxon>
        <taxon>Sordariomycetes</taxon>
        <taxon>Hypocreomycetidae</taxon>
        <taxon>Glomerellales</taxon>
        <taxon>Glomerellaceae</taxon>
        <taxon>Colletotrichum</taxon>
        <taxon>Colletotrichum spaethianum species complex</taxon>
    </lineage>
</organism>
<accession>A0AA37GJJ9</accession>
<evidence type="ECO:0000313" key="3">
    <source>
        <dbReference type="Proteomes" id="UP001055172"/>
    </source>
</evidence>
<protein>
    <submittedName>
        <fullName evidence="2">Delta 8-(E)-sphingolipid desaturase</fullName>
    </submittedName>
</protein>
<dbReference type="AlphaFoldDB" id="A0AA37GJJ9"/>
<dbReference type="Proteomes" id="UP001055172">
    <property type="component" value="Unassembled WGS sequence"/>
</dbReference>
<evidence type="ECO:0000313" key="2">
    <source>
        <dbReference type="EMBL" id="GJC81531.1"/>
    </source>
</evidence>
<dbReference type="SUPFAM" id="SSF55856">
    <property type="entry name" value="Cytochrome b5-like heme/steroid binding domain"/>
    <property type="match status" value="1"/>
</dbReference>
<dbReference type="PROSITE" id="PS50255">
    <property type="entry name" value="CYTOCHROME_B5_2"/>
    <property type="match status" value="1"/>
</dbReference>
<gene>
    <name evidence="2" type="ORF">ColLi_04369</name>
</gene>
<sequence>MDRDTRIITPREVEGMIADGRTVVILDEMVLRLDGWLDKHPGGKLAIMHMIGRDATDEIKV</sequence>
<dbReference type="Gene3D" id="3.10.120.10">
    <property type="entry name" value="Cytochrome b5-like heme/steroid binding domain"/>
    <property type="match status" value="1"/>
</dbReference>
<dbReference type="InterPro" id="IPR001199">
    <property type="entry name" value="Cyt_B5-like_heme/steroid-bd"/>
</dbReference>
<name>A0AA37GJJ9_9PEZI</name>
<keyword evidence="3" id="KW-1185">Reference proteome</keyword>
<dbReference type="Pfam" id="PF00173">
    <property type="entry name" value="Cyt-b5"/>
    <property type="match status" value="1"/>
</dbReference>